<gene>
    <name evidence="7" type="ORF">C7T94_13920</name>
</gene>
<dbReference type="PANTHER" id="PTHR46577:SF2">
    <property type="entry name" value="TRANSCRIPTIONAL REGULATORY PROTEIN"/>
    <property type="match status" value="1"/>
</dbReference>
<dbReference type="EMBL" id="PYLS01000005">
    <property type="protein sequence ID" value="PST83630.1"/>
    <property type="molecule type" value="Genomic_DNA"/>
</dbReference>
<dbReference type="InterPro" id="IPR015424">
    <property type="entry name" value="PyrdxlP-dep_Trfase"/>
</dbReference>
<evidence type="ECO:0000313" key="7">
    <source>
        <dbReference type="EMBL" id="PST83630.1"/>
    </source>
</evidence>
<dbReference type="GO" id="GO:0003700">
    <property type="term" value="F:DNA-binding transcription factor activity"/>
    <property type="evidence" value="ECO:0007669"/>
    <property type="project" value="InterPro"/>
</dbReference>
<dbReference type="Proteomes" id="UP000240912">
    <property type="component" value="Unassembled WGS sequence"/>
</dbReference>
<evidence type="ECO:0000256" key="4">
    <source>
        <dbReference type="ARBA" id="ARBA00023125"/>
    </source>
</evidence>
<dbReference type="GO" id="GO:0008483">
    <property type="term" value="F:transaminase activity"/>
    <property type="evidence" value="ECO:0007669"/>
    <property type="project" value="UniProtKB-KW"/>
</dbReference>
<dbReference type="InterPro" id="IPR004839">
    <property type="entry name" value="Aminotransferase_I/II_large"/>
</dbReference>
<protein>
    <submittedName>
        <fullName evidence="7">PLP-dependent aminotransferase family protein</fullName>
    </submittedName>
</protein>
<dbReference type="Pfam" id="PF00392">
    <property type="entry name" value="GntR"/>
    <property type="match status" value="1"/>
</dbReference>
<organism evidence="7 8">
    <name type="scientific">Pedobacter yulinensis</name>
    <dbReference type="NCBI Taxonomy" id="2126353"/>
    <lineage>
        <taxon>Bacteria</taxon>
        <taxon>Pseudomonadati</taxon>
        <taxon>Bacteroidota</taxon>
        <taxon>Sphingobacteriia</taxon>
        <taxon>Sphingobacteriales</taxon>
        <taxon>Sphingobacteriaceae</taxon>
        <taxon>Pedobacter</taxon>
    </lineage>
</organism>
<dbReference type="GO" id="GO:0030170">
    <property type="term" value="F:pyridoxal phosphate binding"/>
    <property type="evidence" value="ECO:0007669"/>
    <property type="project" value="InterPro"/>
</dbReference>
<dbReference type="Gene3D" id="3.40.640.10">
    <property type="entry name" value="Type I PLP-dependent aspartate aminotransferase-like (Major domain)"/>
    <property type="match status" value="1"/>
</dbReference>
<keyword evidence="4" id="KW-0238">DNA-binding</keyword>
<dbReference type="Gene3D" id="1.10.10.10">
    <property type="entry name" value="Winged helix-like DNA-binding domain superfamily/Winged helix DNA-binding domain"/>
    <property type="match status" value="1"/>
</dbReference>
<dbReference type="InterPro" id="IPR036390">
    <property type="entry name" value="WH_DNA-bd_sf"/>
</dbReference>
<keyword evidence="8" id="KW-1185">Reference proteome</keyword>
<dbReference type="CDD" id="cd07377">
    <property type="entry name" value="WHTH_GntR"/>
    <property type="match status" value="1"/>
</dbReference>
<dbReference type="Gene3D" id="3.90.1150.10">
    <property type="entry name" value="Aspartate Aminotransferase, domain 1"/>
    <property type="match status" value="1"/>
</dbReference>
<reference evidence="7 8" key="1">
    <citation type="submission" date="2018-03" db="EMBL/GenBank/DDBJ databases">
        <authorList>
            <person name="Keele B.F."/>
        </authorList>
    </citation>
    <scope>NUCLEOTIDE SEQUENCE [LARGE SCALE GENOMIC DNA]</scope>
    <source>
        <strain evidence="7 8">YL28-9</strain>
    </source>
</reference>
<name>A0A2T3HMG2_9SPHI</name>
<evidence type="ECO:0000259" key="6">
    <source>
        <dbReference type="PROSITE" id="PS50949"/>
    </source>
</evidence>
<dbReference type="InterPro" id="IPR051446">
    <property type="entry name" value="HTH_trans_reg/aminotransferase"/>
</dbReference>
<dbReference type="InterPro" id="IPR000524">
    <property type="entry name" value="Tscrpt_reg_HTH_GntR"/>
</dbReference>
<dbReference type="Pfam" id="PF00155">
    <property type="entry name" value="Aminotran_1_2"/>
    <property type="match status" value="1"/>
</dbReference>
<dbReference type="InterPro" id="IPR015421">
    <property type="entry name" value="PyrdxlP-dep_Trfase_major"/>
</dbReference>
<sequence>MKNPLEKRSVFVYLRIAALIEQQILDNTLRAGDKLPSLRTLCREYGISQNTALSAYYHLESNMLIEARPQSGYYVRSGTRKLPAPAASNPAGVAAHAGTDQLVARVYDSLGLGGHLPLSLGTPAKELLPVAKLNKALLQATRELSGSGVVYDKNDGNERLRRQVARRALAMDCGLSHQDVITTSGCLNALSYCFMAVAEKGDTVAMESPVSFGMLQLAQALGLKVLELPTDPATGVDLNALEAAMKRTDVKACLLISNFSNPLGSCMPDAHKRSAVGLANRYQVPLIENDLNGDVYFGAHRPRSCKSFDDSGIVLWCGSVSKTLAPGYRVGWVAPGRFKEAVARLKLYHTISSPAITQETIAAFLETGRYENHLRKLRHTLQANLHRYNRAIADYFPDGTMLSRPQGGFVLWLQLPGPTDTISLYEKALACKTGFAPGRLFSLQNQYNNCMRLNYGLVWDEKLENSLKILGNLVRHPERGNQYSRTL</sequence>
<evidence type="ECO:0000256" key="5">
    <source>
        <dbReference type="ARBA" id="ARBA00023163"/>
    </source>
</evidence>
<evidence type="ECO:0000256" key="1">
    <source>
        <dbReference type="ARBA" id="ARBA00005384"/>
    </source>
</evidence>
<dbReference type="SUPFAM" id="SSF53383">
    <property type="entry name" value="PLP-dependent transferases"/>
    <property type="match status" value="1"/>
</dbReference>
<dbReference type="SMART" id="SM00345">
    <property type="entry name" value="HTH_GNTR"/>
    <property type="match status" value="1"/>
</dbReference>
<dbReference type="PROSITE" id="PS50949">
    <property type="entry name" value="HTH_GNTR"/>
    <property type="match status" value="1"/>
</dbReference>
<dbReference type="InterPro" id="IPR015422">
    <property type="entry name" value="PyrdxlP-dep_Trfase_small"/>
</dbReference>
<evidence type="ECO:0000313" key="8">
    <source>
        <dbReference type="Proteomes" id="UP000240912"/>
    </source>
</evidence>
<dbReference type="RefSeq" id="WP_107215892.1">
    <property type="nucleotide sequence ID" value="NZ_KZ686269.1"/>
</dbReference>
<keyword evidence="7" id="KW-0032">Aminotransferase</keyword>
<evidence type="ECO:0000256" key="2">
    <source>
        <dbReference type="ARBA" id="ARBA00022898"/>
    </source>
</evidence>
<accession>A0A2T3HMG2</accession>
<dbReference type="SUPFAM" id="SSF46785">
    <property type="entry name" value="Winged helix' DNA-binding domain"/>
    <property type="match status" value="1"/>
</dbReference>
<dbReference type="OrthoDB" id="9802328at2"/>
<dbReference type="InterPro" id="IPR036388">
    <property type="entry name" value="WH-like_DNA-bd_sf"/>
</dbReference>
<comment type="caution">
    <text evidence="7">The sequence shown here is derived from an EMBL/GenBank/DDBJ whole genome shotgun (WGS) entry which is preliminary data.</text>
</comment>
<dbReference type="PANTHER" id="PTHR46577">
    <property type="entry name" value="HTH-TYPE TRANSCRIPTIONAL REGULATORY PROTEIN GABR"/>
    <property type="match status" value="1"/>
</dbReference>
<evidence type="ECO:0000256" key="3">
    <source>
        <dbReference type="ARBA" id="ARBA00023015"/>
    </source>
</evidence>
<keyword evidence="3" id="KW-0805">Transcription regulation</keyword>
<feature type="domain" description="HTH gntR-type" evidence="6">
    <location>
        <begin position="10"/>
        <end position="78"/>
    </location>
</feature>
<keyword evidence="5" id="KW-0804">Transcription</keyword>
<dbReference type="AlphaFoldDB" id="A0A2T3HMG2"/>
<comment type="similarity">
    <text evidence="1">In the C-terminal section; belongs to the class-I pyridoxal-phosphate-dependent aminotransferase family.</text>
</comment>
<keyword evidence="7" id="KW-0808">Transferase</keyword>
<dbReference type="CDD" id="cd00609">
    <property type="entry name" value="AAT_like"/>
    <property type="match status" value="1"/>
</dbReference>
<dbReference type="GO" id="GO:0003677">
    <property type="term" value="F:DNA binding"/>
    <property type="evidence" value="ECO:0007669"/>
    <property type="project" value="UniProtKB-KW"/>
</dbReference>
<keyword evidence="2" id="KW-0663">Pyridoxal phosphate</keyword>
<proteinExistence type="inferred from homology"/>